<dbReference type="InterPro" id="IPR041698">
    <property type="entry name" value="Methyltransf_25"/>
</dbReference>
<dbReference type="Pfam" id="PF13649">
    <property type="entry name" value="Methyltransf_25"/>
    <property type="match status" value="1"/>
</dbReference>
<protein>
    <submittedName>
        <fullName evidence="4">Class I SAM-dependent methyltransferase</fullName>
    </submittedName>
</protein>
<dbReference type="GO" id="GO:0008168">
    <property type="term" value="F:methyltransferase activity"/>
    <property type="evidence" value="ECO:0007669"/>
    <property type="project" value="UniProtKB-KW"/>
</dbReference>
<name>A0ABZ0KZF6_9BACL</name>
<dbReference type="SUPFAM" id="SSF53335">
    <property type="entry name" value="S-adenosyl-L-methionine-dependent methyltransferases"/>
    <property type="match status" value="1"/>
</dbReference>
<sequence length="206" mass="23440">MLTNQGFNLWADNYDQTVQISEENDSYPFAGYKEILNTIFNEVMQKKQSQVLDIGFGTGVLSSKLYAHGHKIDGIDFSSKMISIAQSKMPAANLFEWDISAGVPPHFLENTYDSIISTYTLHHLPDDEKIAFISSLLPLLKKGGKLFIGDIAFKNRELLDRCREQNKESWDNDEFYFVQDEIITSLQHPCEFYPISHCGGIFIITA</sequence>
<dbReference type="EMBL" id="CP116341">
    <property type="protein sequence ID" value="WOV85764.1"/>
    <property type="molecule type" value="Genomic_DNA"/>
</dbReference>
<keyword evidence="1 4" id="KW-0489">Methyltransferase</keyword>
<evidence type="ECO:0000256" key="2">
    <source>
        <dbReference type="ARBA" id="ARBA00022679"/>
    </source>
</evidence>
<dbReference type="GO" id="GO:0032259">
    <property type="term" value="P:methylation"/>
    <property type="evidence" value="ECO:0007669"/>
    <property type="project" value="UniProtKB-KW"/>
</dbReference>
<evidence type="ECO:0000313" key="5">
    <source>
        <dbReference type="Proteomes" id="UP001303532"/>
    </source>
</evidence>
<evidence type="ECO:0000313" key="4">
    <source>
        <dbReference type="EMBL" id="WOV85764.1"/>
    </source>
</evidence>
<evidence type="ECO:0000256" key="1">
    <source>
        <dbReference type="ARBA" id="ARBA00022603"/>
    </source>
</evidence>
<organism evidence="4 5">
    <name type="scientific">Sporosarcina jeotgali</name>
    <dbReference type="NCBI Taxonomy" id="3020056"/>
    <lineage>
        <taxon>Bacteria</taxon>
        <taxon>Bacillati</taxon>
        <taxon>Bacillota</taxon>
        <taxon>Bacilli</taxon>
        <taxon>Bacillales</taxon>
        <taxon>Caryophanaceae</taxon>
        <taxon>Sporosarcina</taxon>
    </lineage>
</organism>
<accession>A0ABZ0KZF6</accession>
<dbReference type="PANTHER" id="PTHR43861">
    <property type="entry name" value="TRANS-ACONITATE 2-METHYLTRANSFERASE-RELATED"/>
    <property type="match status" value="1"/>
</dbReference>
<feature type="domain" description="Methyltransferase" evidence="3">
    <location>
        <begin position="51"/>
        <end position="144"/>
    </location>
</feature>
<dbReference type="PANTHER" id="PTHR43861:SF1">
    <property type="entry name" value="TRANS-ACONITATE 2-METHYLTRANSFERASE"/>
    <property type="match status" value="1"/>
</dbReference>
<reference evidence="4 5" key="1">
    <citation type="submission" date="2023-01" db="EMBL/GenBank/DDBJ databases">
        <title>Sporosarcina sp. nov., isolated from Korean tranditional fermented seafood 'Jeotgal'.</title>
        <authorList>
            <person name="Yang A.-I."/>
        </authorList>
    </citation>
    <scope>NUCLEOTIDE SEQUENCE [LARGE SCALE GENOMIC DNA]</scope>
    <source>
        <strain evidence="4 5">B2O-1</strain>
    </source>
</reference>
<keyword evidence="5" id="KW-1185">Reference proteome</keyword>
<proteinExistence type="predicted"/>
<keyword evidence="2" id="KW-0808">Transferase</keyword>
<dbReference type="CDD" id="cd02440">
    <property type="entry name" value="AdoMet_MTases"/>
    <property type="match status" value="1"/>
</dbReference>
<evidence type="ECO:0000259" key="3">
    <source>
        <dbReference type="Pfam" id="PF13649"/>
    </source>
</evidence>
<dbReference type="RefSeq" id="WP_323693358.1">
    <property type="nucleotide sequence ID" value="NZ_CP116341.1"/>
</dbReference>
<dbReference type="Proteomes" id="UP001303532">
    <property type="component" value="Chromosome"/>
</dbReference>
<gene>
    <name evidence="4" type="ORF">PGH26_07460</name>
</gene>
<dbReference type="Gene3D" id="3.40.50.150">
    <property type="entry name" value="Vaccinia Virus protein VP39"/>
    <property type="match status" value="1"/>
</dbReference>
<dbReference type="InterPro" id="IPR029063">
    <property type="entry name" value="SAM-dependent_MTases_sf"/>
</dbReference>